<feature type="transmembrane region" description="Helical" evidence="1">
    <location>
        <begin position="12"/>
        <end position="29"/>
    </location>
</feature>
<gene>
    <name evidence="2" type="ORF">GALL_83130</name>
</gene>
<proteinExistence type="predicted"/>
<dbReference type="AlphaFoldDB" id="A0A1J5SNF4"/>
<comment type="caution">
    <text evidence="2">The sequence shown here is derived from an EMBL/GenBank/DDBJ whole genome shotgun (WGS) entry which is preliminary data.</text>
</comment>
<feature type="transmembrane region" description="Helical" evidence="1">
    <location>
        <begin position="77"/>
        <end position="98"/>
    </location>
</feature>
<keyword evidence="1" id="KW-0472">Membrane</keyword>
<organism evidence="2">
    <name type="scientific">mine drainage metagenome</name>
    <dbReference type="NCBI Taxonomy" id="410659"/>
    <lineage>
        <taxon>unclassified sequences</taxon>
        <taxon>metagenomes</taxon>
        <taxon>ecological metagenomes</taxon>
    </lineage>
</organism>
<keyword evidence="1" id="KW-1133">Transmembrane helix</keyword>
<accession>A0A1J5SNF4</accession>
<dbReference type="Pfam" id="PF07077">
    <property type="entry name" value="DUF1345"/>
    <property type="match status" value="1"/>
</dbReference>
<reference evidence="2" key="1">
    <citation type="submission" date="2016-10" db="EMBL/GenBank/DDBJ databases">
        <title>Sequence of Gallionella enrichment culture.</title>
        <authorList>
            <person name="Poehlein A."/>
            <person name="Muehling M."/>
            <person name="Daniel R."/>
        </authorList>
    </citation>
    <scope>NUCLEOTIDE SEQUENCE</scope>
</reference>
<dbReference type="InterPro" id="IPR009781">
    <property type="entry name" value="DUF1345"/>
</dbReference>
<keyword evidence="1" id="KW-0812">Transmembrane</keyword>
<sequence length="218" mass="24276">MHAVHQIVRNRPRLVISIIAGISVGWLIPSQWSPVGRILIGWNVTVWFYLCLTGWLMVRASHARVRLLAEQEDRSALAILAIMSAAAIVSLAAIVLELSTVRDMALGSRMIHYAFTGATIIGSWCLVAVLFTFHYARIFYRSSPDHRALRFPDNEENPDYWDFLYFSFTIAVAAQTSDISVMTRSMRKTVLAQSILSFLFNAAILGMTINIAASLVGA</sequence>
<name>A0A1J5SNF4_9ZZZZ</name>
<protein>
    <submittedName>
        <fullName evidence="2">Uncharacterized protein</fullName>
    </submittedName>
</protein>
<feature type="transmembrane region" description="Helical" evidence="1">
    <location>
        <begin position="35"/>
        <end position="56"/>
    </location>
</feature>
<feature type="transmembrane region" description="Helical" evidence="1">
    <location>
        <begin position="190"/>
        <end position="213"/>
    </location>
</feature>
<dbReference type="EMBL" id="MLJW01000026">
    <property type="protein sequence ID" value="OIR09475.1"/>
    <property type="molecule type" value="Genomic_DNA"/>
</dbReference>
<evidence type="ECO:0000256" key="1">
    <source>
        <dbReference type="SAM" id="Phobius"/>
    </source>
</evidence>
<feature type="transmembrane region" description="Helical" evidence="1">
    <location>
        <begin position="110"/>
        <end position="133"/>
    </location>
</feature>
<evidence type="ECO:0000313" key="2">
    <source>
        <dbReference type="EMBL" id="OIR09475.1"/>
    </source>
</evidence>